<gene>
    <name evidence="2" type="ORF">NEMBOFW57_003487</name>
</gene>
<evidence type="ECO:0000256" key="1">
    <source>
        <dbReference type="SAM" id="MobiDB-lite"/>
    </source>
</evidence>
<dbReference type="Proteomes" id="UP001197093">
    <property type="component" value="Unassembled WGS sequence"/>
</dbReference>
<comment type="caution">
    <text evidence="2">The sequence shown here is derived from an EMBL/GenBank/DDBJ whole genome shotgun (WGS) entry which is preliminary data.</text>
</comment>
<dbReference type="AlphaFoldDB" id="A0AAD4F7Y8"/>
<accession>A0AAD4F7Y8</accession>
<dbReference type="PANTHER" id="PTHR40635:SF1">
    <property type="match status" value="1"/>
</dbReference>
<proteinExistence type="predicted"/>
<sequence>MAPIRRYLRITKYSVLECRIYLDNPALAQSWLLHPRDPILPKVIESVRPLVLPKLREEQERERSKKKSKKRSIKDVVVEDDFEVSIFLTETDTRHSLLHKRKLFRDKIQTRLTSNSSKLMGASHDEPIDVEDQFPQGATGGDAPILREEDDDQDVINLTDIPMRDETGADLEPANRRPKRRRPREQGQESERSSDEEGGVEVVDSDSSADDLFVGDGENEGSDAGFGQPPPKRRKEKAAELDDTAERDDKKKMAMDISYEGFAIYGRVLCLVVKRRIDGVGRGGTSAVPSSNKSQTGRPGGQAMMENWIASTQLPEAAAGEADTL</sequence>
<evidence type="ECO:0000313" key="2">
    <source>
        <dbReference type="EMBL" id="KAG7293437.1"/>
    </source>
</evidence>
<name>A0AAD4F7Y8_9PEZI</name>
<feature type="compositionally biased region" description="Polar residues" evidence="1">
    <location>
        <begin position="287"/>
        <end position="297"/>
    </location>
</feature>
<dbReference type="EMBL" id="JAHCVI010000001">
    <property type="protein sequence ID" value="KAG7293437.1"/>
    <property type="molecule type" value="Genomic_DNA"/>
</dbReference>
<feature type="region of interest" description="Disordered" evidence="1">
    <location>
        <begin position="282"/>
        <end position="302"/>
    </location>
</feature>
<reference evidence="2" key="1">
    <citation type="submission" date="2023-02" db="EMBL/GenBank/DDBJ databases">
        <authorList>
            <person name="Palmer J.M."/>
        </authorList>
    </citation>
    <scope>NUCLEOTIDE SEQUENCE</scope>
    <source>
        <strain evidence="2">FW57</strain>
    </source>
</reference>
<feature type="region of interest" description="Disordered" evidence="1">
    <location>
        <begin position="115"/>
        <end position="249"/>
    </location>
</feature>
<organism evidence="2 3">
    <name type="scientific">Staphylotrichum longicolle</name>
    <dbReference type="NCBI Taxonomy" id="669026"/>
    <lineage>
        <taxon>Eukaryota</taxon>
        <taxon>Fungi</taxon>
        <taxon>Dikarya</taxon>
        <taxon>Ascomycota</taxon>
        <taxon>Pezizomycotina</taxon>
        <taxon>Sordariomycetes</taxon>
        <taxon>Sordariomycetidae</taxon>
        <taxon>Sordariales</taxon>
        <taxon>Chaetomiaceae</taxon>
        <taxon>Staphylotrichum</taxon>
    </lineage>
</organism>
<dbReference type="PANTHER" id="PTHR40635">
    <property type="match status" value="1"/>
</dbReference>
<protein>
    <submittedName>
        <fullName evidence="2">Uncharacterized protein</fullName>
    </submittedName>
</protein>
<keyword evidence="3" id="KW-1185">Reference proteome</keyword>
<feature type="compositionally biased region" description="Basic and acidic residues" evidence="1">
    <location>
        <begin position="184"/>
        <end position="195"/>
    </location>
</feature>
<evidence type="ECO:0000313" key="3">
    <source>
        <dbReference type="Proteomes" id="UP001197093"/>
    </source>
</evidence>
<feature type="compositionally biased region" description="Acidic residues" evidence="1">
    <location>
        <begin position="196"/>
        <end position="209"/>
    </location>
</feature>